<dbReference type="SUPFAM" id="SSF48179">
    <property type="entry name" value="6-phosphogluconate dehydrogenase C-terminal domain-like"/>
    <property type="match status" value="1"/>
</dbReference>
<dbReference type="GO" id="GO:0051287">
    <property type="term" value="F:NAD binding"/>
    <property type="evidence" value="ECO:0007669"/>
    <property type="project" value="InterPro"/>
</dbReference>
<gene>
    <name evidence="7" type="primary">mmsB</name>
    <name evidence="7" type="ORF">GKIL_1426</name>
</gene>
<feature type="domain" description="6-phosphogluconate dehydrogenase NADP-binding" evidence="5">
    <location>
        <begin position="2"/>
        <end position="164"/>
    </location>
</feature>
<evidence type="ECO:0000256" key="1">
    <source>
        <dbReference type="ARBA" id="ARBA00009080"/>
    </source>
</evidence>
<dbReference type="GO" id="GO:0008442">
    <property type="term" value="F:3-hydroxyisobutyrate dehydrogenase activity"/>
    <property type="evidence" value="ECO:0007669"/>
    <property type="project" value="UniProtKB-EC"/>
</dbReference>
<dbReference type="HOGENOM" id="CLU_035117_0_1_3"/>
<dbReference type="Gene3D" id="3.40.50.720">
    <property type="entry name" value="NAD(P)-binding Rossmann-like Domain"/>
    <property type="match status" value="1"/>
</dbReference>
<keyword evidence="2 7" id="KW-0560">Oxidoreductase</keyword>
<dbReference type="PIRSF" id="PIRSF000103">
    <property type="entry name" value="HIBADH"/>
    <property type="match status" value="1"/>
</dbReference>
<dbReference type="EMBL" id="CP003587">
    <property type="protein sequence ID" value="AGY57672.1"/>
    <property type="molecule type" value="Genomic_DNA"/>
</dbReference>
<dbReference type="RefSeq" id="WP_023172770.1">
    <property type="nucleotide sequence ID" value="NC_022600.1"/>
</dbReference>
<reference evidence="7 8" key="1">
    <citation type="journal article" date="2013" name="PLoS ONE">
        <title>Cultivation and Complete Genome Sequencing of Gloeobacter kilaueensis sp. nov., from a Lava Cave in Kilauea Caldera, Hawai'i.</title>
        <authorList>
            <person name="Saw J.H."/>
            <person name="Schatz M."/>
            <person name="Brown M.V."/>
            <person name="Kunkel D.D."/>
            <person name="Foster J.S."/>
            <person name="Shick H."/>
            <person name="Christensen S."/>
            <person name="Hou S."/>
            <person name="Wan X."/>
            <person name="Donachie S.P."/>
        </authorList>
    </citation>
    <scope>NUCLEOTIDE SEQUENCE [LARGE SCALE GENOMIC DNA]</scope>
    <source>
        <strain evidence="8">JS</strain>
    </source>
</reference>
<dbReference type="InterPro" id="IPR051265">
    <property type="entry name" value="HIBADH-related_NP60_sf"/>
</dbReference>
<dbReference type="eggNOG" id="COG2084">
    <property type="taxonomic scope" value="Bacteria"/>
</dbReference>
<dbReference type="AlphaFoldDB" id="U5QFC2"/>
<dbReference type="PATRIC" id="fig|1183438.3.peg.1403"/>
<proteinExistence type="inferred from homology"/>
<accession>U5QFC2</accession>
<dbReference type="InterPro" id="IPR029154">
    <property type="entry name" value="HIBADH-like_NADP-bd"/>
</dbReference>
<evidence type="ECO:0000313" key="8">
    <source>
        <dbReference type="Proteomes" id="UP000017396"/>
    </source>
</evidence>
<feature type="active site" evidence="4">
    <location>
        <position position="174"/>
    </location>
</feature>
<dbReference type="PANTHER" id="PTHR43580:SF2">
    <property type="entry name" value="CYTOKINE-LIKE NUCLEAR FACTOR N-PAC"/>
    <property type="match status" value="1"/>
</dbReference>
<keyword evidence="3" id="KW-0520">NAD</keyword>
<evidence type="ECO:0000313" key="7">
    <source>
        <dbReference type="EMBL" id="AGY57672.1"/>
    </source>
</evidence>
<keyword evidence="8" id="KW-1185">Reference proteome</keyword>
<evidence type="ECO:0000259" key="6">
    <source>
        <dbReference type="Pfam" id="PF14833"/>
    </source>
</evidence>
<dbReference type="PANTHER" id="PTHR43580">
    <property type="entry name" value="OXIDOREDUCTASE GLYR1-RELATED"/>
    <property type="match status" value="1"/>
</dbReference>
<dbReference type="InterPro" id="IPR013328">
    <property type="entry name" value="6PGD_dom2"/>
</dbReference>
<evidence type="ECO:0000256" key="4">
    <source>
        <dbReference type="PIRSR" id="PIRSR000103-1"/>
    </source>
</evidence>
<organism evidence="7 8">
    <name type="scientific">Gloeobacter kilaueensis (strain ATCC BAA-2537 / CCAP 1431/1 / ULC 316 / JS1)</name>
    <dbReference type="NCBI Taxonomy" id="1183438"/>
    <lineage>
        <taxon>Bacteria</taxon>
        <taxon>Bacillati</taxon>
        <taxon>Cyanobacteriota</taxon>
        <taxon>Cyanophyceae</taxon>
        <taxon>Gloeobacterales</taxon>
        <taxon>Gloeobacteraceae</taxon>
        <taxon>Gloeobacter</taxon>
    </lineage>
</organism>
<dbReference type="Proteomes" id="UP000017396">
    <property type="component" value="Chromosome"/>
</dbReference>
<protein>
    <submittedName>
        <fullName evidence="7">3-hydroxyisobutyrate dehydrogenase</fullName>
        <ecNumber evidence="7">1.1.1.31</ecNumber>
    </submittedName>
</protein>
<dbReference type="InterPro" id="IPR002204">
    <property type="entry name" value="3-OH-isobutyrate_DH-rel_CS"/>
</dbReference>
<name>U5QFC2_GLOK1</name>
<comment type="similarity">
    <text evidence="1">Belongs to the HIBADH-related family.</text>
</comment>
<dbReference type="KEGG" id="glj:GKIL_1426"/>
<dbReference type="STRING" id="1183438.GKIL_1426"/>
<dbReference type="InterPro" id="IPR015815">
    <property type="entry name" value="HIBADH-related"/>
</dbReference>
<dbReference type="GO" id="GO:0016054">
    <property type="term" value="P:organic acid catabolic process"/>
    <property type="evidence" value="ECO:0007669"/>
    <property type="project" value="UniProtKB-ARBA"/>
</dbReference>
<dbReference type="Pfam" id="PF14833">
    <property type="entry name" value="NAD_binding_11"/>
    <property type="match status" value="1"/>
</dbReference>
<sequence length="304" mass="31367">MKVGFIGLGNMGLAMATNLVKAGQQLQVFNRTRSAAAELERSGVPVAASAAALAADIEVLITMLANDQAVEAILFGQPDAPGALAALKPGTIHISMSTISPDLSGRLAQAHAAGGQAYLAAPVFGRPDAAAKAQLRIVVAGAAAAIERCRVLFEAMGQQIFVVGEDPPQANIVKIAGNFLIASALEAMAEAFTLARKHDISAAQLLAIVNGSLFRSPLYENYGGIIAEERFEPAGFALRLGLKDVRLVLDAAEAATSPMPLASLLRDRFLAALASGYGDLDWSALSRVSADQAGLPSVIPPASS</sequence>
<dbReference type="SUPFAM" id="SSF51735">
    <property type="entry name" value="NAD(P)-binding Rossmann-fold domains"/>
    <property type="match status" value="1"/>
</dbReference>
<evidence type="ECO:0000256" key="3">
    <source>
        <dbReference type="ARBA" id="ARBA00023027"/>
    </source>
</evidence>
<dbReference type="Gene3D" id="1.10.1040.10">
    <property type="entry name" value="N-(1-d-carboxylethyl)-l-norvaline Dehydrogenase, domain 2"/>
    <property type="match status" value="1"/>
</dbReference>
<dbReference type="InterPro" id="IPR036291">
    <property type="entry name" value="NAD(P)-bd_dom_sf"/>
</dbReference>
<dbReference type="Pfam" id="PF03446">
    <property type="entry name" value="NAD_binding_2"/>
    <property type="match status" value="1"/>
</dbReference>
<evidence type="ECO:0000259" key="5">
    <source>
        <dbReference type="Pfam" id="PF03446"/>
    </source>
</evidence>
<evidence type="ECO:0000256" key="2">
    <source>
        <dbReference type="ARBA" id="ARBA00023002"/>
    </source>
</evidence>
<dbReference type="EC" id="1.1.1.31" evidence="7"/>
<dbReference type="InterPro" id="IPR006115">
    <property type="entry name" value="6PGDH_NADP-bd"/>
</dbReference>
<dbReference type="OrthoDB" id="9786703at2"/>
<dbReference type="InterPro" id="IPR008927">
    <property type="entry name" value="6-PGluconate_DH-like_C_sf"/>
</dbReference>
<feature type="domain" description="3-hydroxyisobutyrate dehydrogenase-like NAD-binding" evidence="6">
    <location>
        <begin position="170"/>
        <end position="288"/>
    </location>
</feature>
<dbReference type="PROSITE" id="PS00895">
    <property type="entry name" value="3_HYDROXYISOBUT_DH"/>
    <property type="match status" value="1"/>
</dbReference>
<dbReference type="GO" id="GO:0050661">
    <property type="term" value="F:NADP binding"/>
    <property type="evidence" value="ECO:0007669"/>
    <property type="project" value="InterPro"/>
</dbReference>